<evidence type="ECO:0000259" key="12">
    <source>
        <dbReference type="Pfam" id="PF21467"/>
    </source>
</evidence>
<evidence type="ECO:0000256" key="1">
    <source>
        <dbReference type="ARBA" id="ARBA00001412"/>
    </source>
</evidence>
<evidence type="ECO:0000256" key="3">
    <source>
        <dbReference type="ARBA" id="ARBA00012756"/>
    </source>
</evidence>
<evidence type="ECO:0000256" key="7">
    <source>
        <dbReference type="RuleBase" id="RU000675"/>
    </source>
</evidence>
<dbReference type="PRINTS" id="PR00742">
    <property type="entry name" value="GLHYDRLASE35"/>
</dbReference>
<dbReference type="EMBL" id="OX459120">
    <property type="protein sequence ID" value="CAI9097865.1"/>
    <property type="molecule type" value="Genomic_DNA"/>
</dbReference>
<dbReference type="GO" id="GO:0004565">
    <property type="term" value="F:beta-galactosidase activity"/>
    <property type="evidence" value="ECO:0007669"/>
    <property type="project" value="UniProtKB-EC"/>
</dbReference>
<dbReference type="Gene3D" id="2.60.120.260">
    <property type="entry name" value="Galactose-binding domain-like"/>
    <property type="match status" value="1"/>
</dbReference>
<comment type="similarity">
    <text evidence="2 8">Belongs to the glycosyl hydrolase 35 family.</text>
</comment>
<dbReference type="FunFam" id="3.20.20.80:FF:000006">
    <property type="entry name" value="Beta-galactosidase"/>
    <property type="match status" value="1"/>
</dbReference>
<keyword evidence="5 7" id="KW-0378">Hydrolase</keyword>
<feature type="chain" id="PRO_5044010139" description="Beta-galactosidase" evidence="9">
    <location>
        <begin position="26"/>
        <end position="739"/>
    </location>
</feature>
<feature type="domain" description="Beta-galactosidase beta-sandwich" evidence="11">
    <location>
        <begin position="376"/>
        <end position="423"/>
    </location>
</feature>
<evidence type="ECO:0000313" key="14">
    <source>
        <dbReference type="Proteomes" id="UP001161247"/>
    </source>
</evidence>
<feature type="signal peptide" evidence="9">
    <location>
        <begin position="1"/>
        <end position="25"/>
    </location>
</feature>
<name>A0AAV1CR95_OLDCO</name>
<dbReference type="InterPro" id="IPR008979">
    <property type="entry name" value="Galactose-bd-like_sf"/>
</dbReference>
<evidence type="ECO:0000313" key="13">
    <source>
        <dbReference type="EMBL" id="CAI9097865.1"/>
    </source>
</evidence>
<sequence>MGVFYRSFVIFTILFLAFCCSLSESTHISYDNRALKIDGKRKIIISGSIHYPRSTAAMWPSLIKKAKEGGLNAIETYVFWNAHEPVRRQYDFSGDLDLVKFIKTIQDAGLYAILRIGPYVCAEWNYGGFPVWLHNLSKDMAFRTTNKIFMEEMEIFTTKIVDMMKKEKLFASDGGPIILAQIENEFGDLEGAWHGLGVDYKPYVTAVAKFADGLNTGIPWIMCQEHDAPFPMIETCNGMYCDGFTPQNTSMPKIWTELWTGWFKVWGDLDPHRPVEDVGYAVARFYQRGGNLLNYYMYHGGTNFGRSSGGPQITTSYDYDAPLNEYGLPNQPKWGHLKQLHEVILSFEKIITHGNFVTRDFDNAGWKREMTEVTYQGEKLCFFANGEYETYTFHYEGLEFPVLPWSVSIAQDCATEVFNTARVNVTKEVMEYNKQQGPLEWTWRAERVEQLKDQSAKEKSVTFADELLEQKSVTNDTSDYLWYMTSLEVDECSSTLEEGNVTLKVHTDGQVLHAFLNKKRIGTHYQKGGGFVLEAAGKLKPGINTISLLSATVGLPNYGVLFDKSSYGVVGEATLTSLAGGHIDLAGAQWGYKVGISGIDERKFYSDKEKRNWKNNPPVNKHLVWYKATFDTPSGVDPVVLDLEGLGKGAAWVNGNNIGRYWPSIRRPDIGCNPCDYRGPYNQNDAKCRTNCGEPAQKFYHVPRSFLNKDTKKNDLVLFEEFGGDPSQVNVRTVTPKKA</sequence>
<evidence type="ECO:0000259" key="11">
    <source>
        <dbReference type="Pfam" id="PF17834"/>
    </source>
</evidence>
<feature type="domain" description="Glycoside hydrolase 35 catalytic" evidence="10">
    <location>
        <begin position="35"/>
        <end position="342"/>
    </location>
</feature>
<reference evidence="13" key="1">
    <citation type="submission" date="2023-03" db="EMBL/GenBank/DDBJ databases">
        <authorList>
            <person name="Julca I."/>
        </authorList>
    </citation>
    <scope>NUCLEOTIDE SEQUENCE</scope>
</reference>
<dbReference type="InterPro" id="IPR041392">
    <property type="entry name" value="GHD"/>
</dbReference>
<keyword evidence="6 7" id="KW-0326">Glycosidase</keyword>
<evidence type="ECO:0000259" key="10">
    <source>
        <dbReference type="Pfam" id="PF01301"/>
    </source>
</evidence>
<dbReference type="Pfam" id="PF01301">
    <property type="entry name" value="Glyco_hydro_35"/>
    <property type="match status" value="1"/>
</dbReference>
<dbReference type="InterPro" id="IPR019801">
    <property type="entry name" value="Glyco_hydro_35_CS"/>
</dbReference>
<dbReference type="InterPro" id="IPR017853">
    <property type="entry name" value="GH"/>
</dbReference>
<comment type="catalytic activity">
    <reaction evidence="1 7">
        <text>Hydrolysis of terminal non-reducing beta-D-galactose residues in beta-D-galactosides.</text>
        <dbReference type="EC" id="3.2.1.23"/>
    </reaction>
</comment>
<keyword evidence="14" id="KW-1185">Reference proteome</keyword>
<feature type="domain" description="Beta-galactosidase galactose-binding" evidence="12">
    <location>
        <begin position="623"/>
        <end position="709"/>
    </location>
</feature>
<dbReference type="InterPro" id="IPR001944">
    <property type="entry name" value="Glycoside_Hdrlase_35"/>
</dbReference>
<dbReference type="PROSITE" id="PS01182">
    <property type="entry name" value="GLYCOSYL_HYDROL_F35"/>
    <property type="match status" value="1"/>
</dbReference>
<evidence type="ECO:0000256" key="5">
    <source>
        <dbReference type="ARBA" id="ARBA00022801"/>
    </source>
</evidence>
<dbReference type="FunFam" id="2.60.120.260:FF:000142">
    <property type="entry name" value="Beta-galactosidase"/>
    <property type="match status" value="1"/>
</dbReference>
<dbReference type="InterPro" id="IPR031330">
    <property type="entry name" value="Gly_Hdrlase_35_cat"/>
</dbReference>
<dbReference type="GO" id="GO:0005975">
    <property type="term" value="P:carbohydrate metabolic process"/>
    <property type="evidence" value="ECO:0007669"/>
    <property type="project" value="InterPro"/>
</dbReference>
<evidence type="ECO:0000256" key="8">
    <source>
        <dbReference type="RuleBase" id="RU003679"/>
    </source>
</evidence>
<accession>A0AAV1CR95</accession>
<dbReference type="Proteomes" id="UP001161247">
    <property type="component" value="Chromosome 3"/>
</dbReference>
<evidence type="ECO:0000256" key="9">
    <source>
        <dbReference type="SAM" id="SignalP"/>
    </source>
</evidence>
<dbReference type="Pfam" id="PF17834">
    <property type="entry name" value="GHD"/>
    <property type="match status" value="1"/>
</dbReference>
<dbReference type="Pfam" id="PF21467">
    <property type="entry name" value="BetaGal_gal-bd"/>
    <property type="match status" value="1"/>
</dbReference>
<keyword evidence="4 9" id="KW-0732">Signal</keyword>
<dbReference type="AlphaFoldDB" id="A0AAV1CR95"/>
<dbReference type="InterPro" id="IPR048913">
    <property type="entry name" value="BetaGal_gal-bd"/>
</dbReference>
<dbReference type="SUPFAM" id="SSF49785">
    <property type="entry name" value="Galactose-binding domain-like"/>
    <property type="match status" value="2"/>
</dbReference>
<evidence type="ECO:0000256" key="4">
    <source>
        <dbReference type="ARBA" id="ARBA00022729"/>
    </source>
</evidence>
<organism evidence="13 14">
    <name type="scientific">Oldenlandia corymbosa var. corymbosa</name>
    <dbReference type="NCBI Taxonomy" id="529605"/>
    <lineage>
        <taxon>Eukaryota</taxon>
        <taxon>Viridiplantae</taxon>
        <taxon>Streptophyta</taxon>
        <taxon>Embryophyta</taxon>
        <taxon>Tracheophyta</taxon>
        <taxon>Spermatophyta</taxon>
        <taxon>Magnoliopsida</taxon>
        <taxon>eudicotyledons</taxon>
        <taxon>Gunneridae</taxon>
        <taxon>Pentapetalae</taxon>
        <taxon>asterids</taxon>
        <taxon>lamiids</taxon>
        <taxon>Gentianales</taxon>
        <taxon>Rubiaceae</taxon>
        <taxon>Rubioideae</taxon>
        <taxon>Spermacoceae</taxon>
        <taxon>Hedyotis-Oldenlandia complex</taxon>
        <taxon>Oldenlandia</taxon>
    </lineage>
</organism>
<dbReference type="PANTHER" id="PTHR23421">
    <property type="entry name" value="BETA-GALACTOSIDASE RELATED"/>
    <property type="match status" value="1"/>
</dbReference>
<dbReference type="SUPFAM" id="SSF51445">
    <property type="entry name" value="(Trans)glycosidases"/>
    <property type="match status" value="1"/>
</dbReference>
<evidence type="ECO:0000256" key="6">
    <source>
        <dbReference type="ARBA" id="ARBA00023295"/>
    </source>
</evidence>
<proteinExistence type="inferred from homology"/>
<dbReference type="Gene3D" id="3.20.20.80">
    <property type="entry name" value="Glycosidases"/>
    <property type="match status" value="1"/>
</dbReference>
<protein>
    <recommendedName>
        <fullName evidence="3 7">Beta-galactosidase</fullName>
        <ecNumber evidence="3 7">3.2.1.23</ecNumber>
    </recommendedName>
</protein>
<dbReference type="EC" id="3.2.1.23" evidence="3 7"/>
<gene>
    <name evidence="13" type="ORF">OLC1_LOCUS8237</name>
</gene>
<evidence type="ECO:0000256" key="2">
    <source>
        <dbReference type="ARBA" id="ARBA00009809"/>
    </source>
</evidence>